<dbReference type="AlphaFoldDB" id="A0A437Q8P3"/>
<organism evidence="6 7">
    <name type="scientific">Neptunomonas marina</name>
    <dbReference type="NCBI Taxonomy" id="1815562"/>
    <lineage>
        <taxon>Bacteria</taxon>
        <taxon>Pseudomonadati</taxon>
        <taxon>Pseudomonadota</taxon>
        <taxon>Gammaproteobacteria</taxon>
        <taxon>Oceanospirillales</taxon>
        <taxon>Oceanospirillaceae</taxon>
        <taxon>Neptunomonas</taxon>
    </lineage>
</organism>
<evidence type="ECO:0000256" key="4">
    <source>
        <dbReference type="ARBA" id="ARBA00023163"/>
    </source>
</evidence>
<dbReference type="EMBL" id="SACQ01000003">
    <property type="protein sequence ID" value="RVU30870.1"/>
    <property type="molecule type" value="Genomic_DNA"/>
</dbReference>
<reference evidence="6 7" key="1">
    <citation type="submission" date="2019-01" db="EMBL/GenBank/DDBJ databases">
        <authorList>
            <person name="Chen W.-M."/>
        </authorList>
    </citation>
    <scope>NUCLEOTIDE SEQUENCE [LARGE SCALE GENOMIC DNA]</scope>
    <source>
        <strain evidence="6 7">HPM-16</strain>
    </source>
</reference>
<dbReference type="PANTHER" id="PTHR30126:SF4">
    <property type="entry name" value="LYSR FAMILY TRANSCRIPTIONAL REGULATOR"/>
    <property type="match status" value="1"/>
</dbReference>
<keyword evidence="2" id="KW-0805">Transcription regulation</keyword>
<keyword evidence="7" id="KW-1185">Reference proteome</keyword>
<dbReference type="Proteomes" id="UP000282818">
    <property type="component" value="Unassembled WGS sequence"/>
</dbReference>
<dbReference type="RefSeq" id="WP_127693715.1">
    <property type="nucleotide sequence ID" value="NZ_SACQ01000003.1"/>
</dbReference>
<gene>
    <name evidence="6" type="ORF">EOE65_07580</name>
</gene>
<dbReference type="Gene3D" id="3.40.190.290">
    <property type="match status" value="1"/>
</dbReference>
<comment type="similarity">
    <text evidence="1">Belongs to the LysR transcriptional regulatory family.</text>
</comment>
<protein>
    <submittedName>
        <fullName evidence="6">LysR family transcriptional regulator</fullName>
    </submittedName>
</protein>
<dbReference type="GO" id="GO:0000976">
    <property type="term" value="F:transcription cis-regulatory region binding"/>
    <property type="evidence" value="ECO:0007669"/>
    <property type="project" value="TreeGrafter"/>
</dbReference>
<comment type="caution">
    <text evidence="6">The sequence shown here is derived from an EMBL/GenBank/DDBJ whole genome shotgun (WGS) entry which is preliminary data.</text>
</comment>
<sequence>MPTRLTLEALEVLDAIERKGSFAAAAAALYKVPSALTYSVQKMEEDLGITLFVREGRRSVLTPAGRLLVEQGRQLLEAADRLVEQSRQVDSGWESRVNIAVDSVYGVEKLFPLVADLMLECPTIEINLYEEVLGGTWEAVAEGRADIAFGSTAPTLPYRQLELAEVATIEWAFMVAPSHPLARCFQPLSEEDIKQHRAVVVRDSSQHLPPLTRNLLDQQPVLSVATVQQKIAAQIAGLGCGYLPRGLVDGALSTGELVELATVAGNQQHALYALWKRDATGRAVRWLASQLGYLDS</sequence>
<dbReference type="SUPFAM" id="SSF46785">
    <property type="entry name" value="Winged helix' DNA-binding domain"/>
    <property type="match status" value="1"/>
</dbReference>
<evidence type="ECO:0000256" key="1">
    <source>
        <dbReference type="ARBA" id="ARBA00009437"/>
    </source>
</evidence>
<proteinExistence type="inferred from homology"/>
<name>A0A437Q8P3_9GAMM</name>
<dbReference type="InterPro" id="IPR005119">
    <property type="entry name" value="LysR_subst-bd"/>
</dbReference>
<dbReference type="SUPFAM" id="SSF53850">
    <property type="entry name" value="Periplasmic binding protein-like II"/>
    <property type="match status" value="1"/>
</dbReference>
<dbReference type="PROSITE" id="PS50931">
    <property type="entry name" value="HTH_LYSR"/>
    <property type="match status" value="1"/>
</dbReference>
<dbReference type="InterPro" id="IPR036388">
    <property type="entry name" value="WH-like_DNA-bd_sf"/>
</dbReference>
<evidence type="ECO:0000313" key="6">
    <source>
        <dbReference type="EMBL" id="RVU30870.1"/>
    </source>
</evidence>
<dbReference type="Pfam" id="PF00126">
    <property type="entry name" value="HTH_1"/>
    <property type="match status" value="1"/>
</dbReference>
<dbReference type="GO" id="GO:0003700">
    <property type="term" value="F:DNA-binding transcription factor activity"/>
    <property type="evidence" value="ECO:0007669"/>
    <property type="project" value="InterPro"/>
</dbReference>
<feature type="domain" description="HTH lysR-type" evidence="5">
    <location>
        <begin position="5"/>
        <end position="62"/>
    </location>
</feature>
<accession>A0A437Q8P3</accession>
<evidence type="ECO:0000256" key="2">
    <source>
        <dbReference type="ARBA" id="ARBA00023015"/>
    </source>
</evidence>
<evidence type="ECO:0000259" key="5">
    <source>
        <dbReference type="PROSITE" id="PS50931"/>
    </source>
</evidence>
<dbReference type="Pfam" id="PF03466">
    <property type="entry name" value="LysR_substrate"/>
    <property type="match status" value="1"/>
</dbReference>
<dbReference type="PANTHER" id="PTHR30126">
    <property type="entry name" value="HTH-TYPE TRANSCRIPTIONAL REGULATOR"/>
    <property type="match status" value="1"/>
</dbReference>
<dbReference type="Gene3D" id="1.10.10.10">
    <property type="entry name" value="Winged helix-like DNA-binding domain superfamily/Winged helix DNA-binding domain"/>
    <property type="match status" value="1"/>
</dbReference>
<dbReference type="InterPro" id="IPR036390">
    <property type="entry name" value="WH_DNA-bd_sf"/>
</dbReference>
<evidence type="ECO:0000256" key="3">
    <source>
        <dbReference type="ARBA" id="ARBA00023125"/>
    </source>
</evidence>
<keyword evidence="4" id="KW-0804">Transcription</keyword>
<dbReference type="InterPro" id="IPR000847">
    <property type="entry name" value="LysR_HTH_N"/>
</dbReference>
<evidence type="ECO:0000313" key="7">
    <source>
        <dbReference type="Proteomes" id="UP000282818"/>
    </source>
</evidence>
<keyword evidence="3" id="KW-0238">DNA-binding</keyword>